<keyword evidence="4" id="KW-1185">Reference proteome</keyword>
<feature type="transmembrane region" description="Helical" evidence="2">
    <location>
        <begin position="38"/>
        <end position="57"/>
    </location>
</feature>
<evidence type="ECO:0000256" key="1">
    <source>
        <dbReference type="ARBA" id="ARBA00009108"/>
    </source>
</evidence>
<dbReference type="RefSeq" id="WP_238601997.1">
    <property type="nucleotide sequence ID" value="NZ_PYWH01000002.1"/>
</dbReference>
<dbReference type="Gene3D" id="3.30.70.1880">
    <property type="entry name" value="Protein of unknown function DUF881"/>
    <property type="match status" value="1"/>
</dbReference>
<reference evidence="3 4" key="1">
    <citation type="submission" date="2024-06" db="EMBL/GenBank/DDBJ databases">
        <title>Sorghum-associated microbial communities from plants grown in Nebraska, USA.</title>
        <authorList>
            <person name="Schachtman D."/>
        </authorList>
    </citation>
    <scope>NUCLEOTIDE SEQUENCE [LARGE SCALE GENOMIC DNA]</scope>
    <source>
        <strain evidence="3 4">736</strain>
    </source>
</reference>
<accession>A0ABV2PF62</accession>
<keyword evidence="2" id="KW-1133">Transmembrane helix</keyword>
<dbReference type="Pfam" id="PF05949">
    <property type="entry name" value="DUF881"/>
    <property type="match status" value="1"/>
</dbReference>
<dbReference type="PANTHER" id="PTHR37313">
    <property type="entry name" value="UPF0749 PROTEIN RV1825"/>
    <property type="match status" value="1"/>
</dbReference>
<organism evidence="3 4">
    <name type="scientific">Lysinibacillus parviboronicapiens</name>
    <dbReference type="NCBI Taxonomy" id="436516"/>
    <lineage>
        <taxon>Bacteria</taxon>
        <taxon>Bacillati</taxon>
        <taxon>Bacillota</taxon>
        <taxon>Bacilli</taxon>
        <taxon>Bacillales</taxon>
        <taxon>Bacillaceae</taxon>
        <taxon>Lysinibacillus</taxon>
    </lineage>
</organism>
<dbReference type="InterPro" id="IPR010273">
    <property type="entry name" value="DUF881"/>
</dbReference>
<name>A0ABV2PF62_9BACI</name>
<comment type="caution">
    <text evidence="3">The sequence shown here is derived from an EMBL/GenBank/DDBJ whole genome shotgun (WGS) entry which is preliminary data.</text>
</comment>
<sequence length="272" mass="30425">MDIGQAYGYCNSSLHESERNDAEALTIRLGGAILKKNMYTRITIVLFIIGLMIAVQYNTIQKPAERDTRDIWAIREELAEEKKRHSTLLADIRSLNDVVGRYEQSEKTNLQSILNETLDRLKQQAGLTAVTGPGVILRVEPAPELVAMGYDIEEISPDLLTQLLNALFKYDAANVAIDGNRIVHTTAIRDINGKTTVNSVPLSSPPFEIYVGTTSFKEAQKMYSSIQASTFIDSFYLDNFNLVIEEPTEYLTIPAFDHPLTNDYLTEGKKGD</sequence>
<keyword evidence="2" id="KW-0472">Membrane</keyword>
<keyword evidence="2" id="KW-0812">Transmembrane</keyword>
<dbReference type="PANTHER" id="PTHR37313:SF2">
    <property type="entry name" value="UPF0749 PROTEIN YLXX"/>
    <property type="match status" value="1"/>
</dbReference>
<dbReference type="Proteomes" id="UP001549363">
    <property type="component" value="Unassembled WGS sequence"/>
</dbReference>
<gene>
    <name evidence="3" type="ORF">ABIA69_000436</name>
</gene>
<evidence type="ECO:0000313" key="3">
    <source>
        <dbReference type="EMBL" id="MET4559293.1"/>
    </source>
</evidence>
<proteinExistence type="inferred from homology"/>
<dbReference type="EMBL" id="JBEPSB010000001">
    <property type="protein sequence ID" value="MET4559293.1"/>
    <property type="molecule type" value="Genomic_DNA"/>
</dbReference>
<evidence type="ECO:0000313" key="4">
    <source>
        <dbReference type="Proteomes" id="UP001549363"/>
    </source>
</evidence>
<protein>
    <submittedName>
        <fullName evidence="3">Uncharacterized protein YlxW (UPF0749 family)</fullName>
    </submittedName>
</protein>
<comment type="similarity">
    <text evidence="1">Belongs to the UPF0749 family.</text>
</comment>
<evidence type="ECO:0000256" key="2">
    <source>
        <dbReference type="SAM" id="Phobius"/>
    </source>
</evidence>